<dbReference type="RefSeq" id="WP_265219338.1">
    <property type="nucleotide sequence ID" value="NZ_JAPEUL010000007.1"/>
</dbReference>
<evidence type="ECO:0000313" key="2">
    <source>
        <dbReference type="EMBL" id="MCW4630031.1"/>
    </source>
</evidence>
<keyword evidence="3" id="KW-1185">Reference proteome</keyword>
<sequence>MMRYLIVLMFGCFLSSVWAEMTLSVVDQDNLPVSDAVVTVSKNVVGTPSMVAVMDQVDESFLPRVLVVQKGQYVNFPNSDDIRHHVYSFSEPKTFEIKLYKGTDVESHIV</sequence>
<evidence type="ECO:0000313" key="3">
    <source>
        <dbReference type="Proteomes" id="UP001431181"/>
    </source>
</evidence>
<gene>
    <name evidence="2" type="ORF">ONZ52_14170</name>
</gene>
<dbReference type="SUPFAM" id="SSF49503">
    <property type="entry name" value="Cupredoxins"/>
    <property type="match status" value="1"/>
</dbReference>
<evidence type="ECO:0000256" key="1">
    <source>
        <dbReference type="SAM" id="SignalP"/>
    </source>
</evidence>
<name>A0ABT3KIN0_9GAMM</name>
<dbReference type="InterPro" id="IPR008972">
    <property type="entry name" value="Cupredoxin"/>
</dbReference>
<protein>
    <submittedName>
        <fullName evidence="2">Uncharacterized protein</fullName>
    </submittedName>
</protein>
<feature type="signal peptide" evidence="1">
    <location>
        <begin position="1"/>
        <end position="19"/>
    </location>
</feature>
<feature type="chain" id="PRO_5045368820" evidence="1">
    <location>
        <begin position="20"/>
        <end position="110"/>
    </location>
</feature>
<proteinExistence type="predicted"/>
<keyword evidence="1" id="KW-0732">Signal</keyword>
<reference evidence="2" key="1">
    <citation type="submission" date="2022-11" db="EMBL/GenBank/DDBJ databases">
        <title>Marinomonas sp. nov., isolated from marine algae.</title>
        <authorList>
            <person name="Choi D.G."/>
            <person name="Kim J.M."/>
            <person name="Lee J.K."/>
            <person name="Baek J.H."/>
            <person name="Jeon C.O."/>
        </authorList>
    </citation>
    <scope>NUCLEOTIDE SEQUENCE</scope>
    <source>
        <strain evidence="2">KJ51-3</strain>
    </source>
</reference>
<comment type="caution">
    <text evidence="2">The sequence shown here is derived from an EMBL/GenBank/DDBJ whole genome shotgun (WGS) entry which is preliminary data.</text>
</comment>
<organism evidence="2 3">
    <name type="scientific">Marinomonas rhodophyticola</name>
    <dbReference type="NCBI Taxonomy" id="2992803"/>
    <lineage>
        <taxon>Bacteria</taxon>
        <taxon>Pseudomonadati</taxon>
        <taxon>Pseudomonadota</taxon>
        <taxon>Gammaproteobacteria</taxon>
        <taxon>Oceanospirillales</taxon>
        <taxon>Oceanospirillaceae</taxon>
        <taxon>Marinomonas</taxon>
    </lineage>
</organism>
<dbReference type="EMBL" id="JAPEUL010000007">
    <property type="protein sequence ID" value="MCW4630031.1"/>
    <property type="molecule type" value="Genomic_DNA"/>
</dbReference>
<dbReference type="Proteomes" id="UP001431181">
    <property type="component" value="Unassembled WGS sequence"/>
</dbReference>
<accession>A0ABT3KIN0</accession>